<keyword evidence="2" id="KW-1185">Reference proteome</keyword>
<accession>A0A2G5CQC4</accession>
<dbReference type="InParanoid" id="A0A2G5CQC4"/>
<sequence length="81" mass="9749">MSIASPRKEILALPQEYLTRKRYILMMLPCKRIRQTDTIHFVCPQDSTHVVSKHLAIYFYLNKSNCLQYLTMSYCIYRPRF</sequence>
<dbReference type="AlphaFoldDB" id="A0A2G5CQC4"/>
<proteinExistence type="predicted"/>
<evidence type="ECO:0000313" key="2">
    <source>
        <dbReference type="Proteomes" id="UP000230069"/>
    </source>
</evidence>
<dbReference type="Proteomes" id="UP000230069">
    <property type="component" value="Unassembled WGS sequence"/>
</dbReference>
<reference evidence="1 2" key="1">
    <citation type="submission" date="2017-09" db="EMBL/GenBank/DDBJ databases">
        <title>WGS assembly of Aquilegia coerulea Goldsmith.</title>
        <authorList>
            <person name="Hodges S."/>
            <person name="Kramer E."/>
            <person name="Nordborg M."/>
            <person name="Tomkins J."/>
            <person name="Borevitz J."/>
            <person name="Derieg N."/>
            <person name="Yan J."/>
            <person name="Mihaltcheva S."/>
            <person name="Hayes R.D."/>
            <person name="Rokhsar D."/>
        </authorList>
    </citation>
    <scope>NUCLEOTIDE SEQUENCE [LARGE SCALE GENOMIC DNA]</scope>
    <source>
        <strain evidence="2">cv. Goldsmith</strain>
    </source>
</reference>
<organism evidence="1 2">
    <name type="scientific">Aquilegia coerulea</name>
    <name type="common">Rocky mountain columbine</name>
    <dbReference type="NCBI Taxonomy" id="218851"/>
    <lineage>
        <taxon>Eukaryota</taxon>
        <taxon>Viridiplantae</taxon>
        <taxon>Streptophyta</taxon>
        <taxon>Embryophyta</taxon>
        <taxon>Tracheophyta</taxon>
        <taxon>Spermatophyta</taxon>
        <taxon>Magnoliopsida</taxon>
        <taxon>Ranunculales</taxon>
        <taxon>Ranunculaceae</taxon>
        <taxon>Thalictroideae</taxon>
        <taxon>Aquilegia</taxon>
    </lineage>
</organism>
<evidence type="ECO:0000313" key="1">
    <source>
        <dbReference type="EMBL" id="PIA33482.1"/>
    </source>
</evidence>
<gene>
    <name evidence="1" type="ORF">AQUCO_04100131v1</name>
</gene>
<protein>
    <submittedName>
        <fullName evidence="1">Uncharacterized protein</fullName>
    </submittedName>
</protein>
<dbReference type="EMBL" id="KZ305058">
    <property type="protein sequence ID" value="PIA33482.1"/>
    <property type="molecule type" value="Genomic_DNA"/>
</dbReference>
<name>A0A2G5CQC4_AQUCA</name>